<gene>
    <name evidence="1" type="ORF">SNAT2548_LOCUS35161</name>
</gene>
<name>A0A812VAA8_9DINO</name>
<dbReference type="Proteomes" id="UP000604046">
    <property type="component" value="Unassembled WGS sequence"/>
</dbReference>
<organism evidence="1 2">
    <name type="scientific">Symbiodinium natans</name>
    <dbReference type="NCBI Taxonomy" id="878477"/>
    <lineage>
        <taxon>Eukaryota</taxon>
        <taxon>Sar</taxon>
        <taxon>Alveolata</taxon>
        <taxon>Dinophyceae</taxon>
        <taxon>Suessiales</taxon>
        <taxon>Symbiodiniaceae</taxon>
        <taxon>Symbiodinium</taxon>
    </lineage>
</organism>
<accession>A0A812VAA8</accession>
<evidence type="ECO:0000313" key="2">
    <source>
        <dbReference type="Proteomes" id="UP000604046"/>
    </source>
</evidence>
<proteinExistence type="predicted"/>
<keyword evidence="2" id="KW-1185">Reference proteome</keyword>
<evidence type="ECO:0000313" key="1">
    <source>
        <dbReference type="EMBL" id="CAE7618671.1"/>
    </source>
</evidence>
<reference evidence="1" key="1">
    <citation type="submission" date="2021-02" db="EMBL/GenBank/DDBJ databases">
        <authorList>
            <person name="Dougan E. K."/>
            <person name="Rhodes N."/>
            <person name="Thang M."/>
            <person name="Chan C."/>
        </authorList>
    </citation>
    <scope>NUCLEOTIDE SEQUENCE</scope>
</reference>
<dbReference type="EMBL" id="CAJNDS010002849">
    <property type="protein sequence ID" value="CAE7618671.1"/>
    <property type="molecule type" value="Genomic_DNA"/>
</dbReference>
<comment type="caution">
    <text evidence="1">The sequence shown here is derived from an EMBL/GenBank/DDBJ whole genome shotgun (WGS) entry which is preliminary data.</text>
</comment>
<dbReference type="AlphaFoldDB" id="A0A812VAA8"/>
<sequence length="114" mass="11977">MTSYVTLDGPSTGCLREGMRASHMAVICRTWLTRQVTLCGGHAQNCSGPSSVQLTAAQTSQAPFPGVFVAAAAKRQGGGRVNWVNMPGWAGNHRVLPPAPSWVLQLEALVAGFA</sequence>
<protein>
    <submittedName>
        <fullName evidence="1">Uncharacterized protein</fullName>
    </submittedName>
</protein>